<keyword evidence="2" id="KW-1185">Reference proteome</keyword>
<evidence type="ECO:0008006" key="3">
    <source>
        <dbReference type="Google" id="ProtNLM"/>
    </source>
</evidence>
<reference evidence="1" key="2">
    <citation type="submission" date="2020-09" db="EMBL/GenBank/DDBJ databases">
        <authorList>
            <person name="Sun Q."/>
            <person name="Ohkuma M."/>
        </authorList>
    </citation>
    <scope>NUCLEOTIDE SEQUENCE</scope>
    <source>
        <strain evidence="1">JCM 4125</strain>
    </source>
</reference>
<sequence length="164" mass="18834">MTRGGTVHRAARTPYDHCVVTFQLERTVPLPLKEAWRRLTEWQRHGDVVPLTRVTVVTPPPTREGTVFVARTGRGPFAFDDRMEVTVWCPPTEDEPGLCRLEKRGRVVMGWAEIEVRPGPGGRARVIWREELRVRLLPSPLDPLLRAASRRMFGRAVNRLLRRP</sequence>
<protein>
    <recommendedName>
        <fullName evidence="3">SRPBCC family protein</fullName>
    </recommendedName>
</protein>
<comment type="caution">
    <text evidence="1">The sequence shown here is derived from an EMBL/GenBank/DDBJ whole genome shotgun (WGS) entry which is preliminary data.</text>
</comment>
<evidence type="ECO:0000313" key="2">
    <source>
        <dbReference type="Proteomes" id="UP000646776"/>
    </source>
</evidence>
<reference evidence="1" key="1">
    <citation type="journal article" date="2014" name="Int. J. Syst. Evol. Microbiol.">
        <title>Complete genome sequence of Corynebacterium casei LMG S-19264T (=DSM 44701T), isolated from a smear-ripened cheese.</title>
        <authorList>
            <consortium name="US DOE Joint Genome Institute (JGI-PGF)"/>
            <person name="Walter F."/>
            <person name="Albersmeier A."/>
            <person name="Kalinowski J."/>
            <person name="Ruckert C."/>
        </authorList>
    </citation>
    <scope>NUCLEOTIDE SEQUENCE</scope>
    <source>
        <strain evidence="1">JCM 4125</strain>
    </source>
</reference>
<evidence type="ECO:0000313" key="1">
    <source>
        <dbReference type="EMBL" id="GGT59178.1"/>
    </source>
</evidence>
<dbReference type="EMBL" id="BMSA01000011">
    <property type="protein sequence ID" value="GGT59178.1"/>
    <property type="molecule type" value="Genomic_DNA"/>
</dbReference>
<dbReference type="SUPFAM" id="SSF55961">
    <property type="entry name" value="Bet v1-like"/>
    <property type="match status" value="1"/>
</dbReference>
<dbReference type="AlphaFoldDB" id="A0A918HEN3"/>
<dbReference type="InterPro" id="IPR023393">
    <property type="entry name" value="START-like_dom_sf"/>
</dbReference>
<dbReference type="InterPro" id="IPR019587">
    <property type="entry name" value="Polyketide_cyclase/dehydratase"/>
</dbReference>
<dbReference type="Gene3D" id="3.30.530.20">
    <property type="match status" value="1"/>
</dbReference>
<name>A0A918HEN3_9ACTN</name>
<gene>
    <name evidence="1" type="ORF">GCM10010226_40630</name>
</gene>
<dbReference type="Proteomes" id="UP000646776">
    <property type="component" value="Unassembled WGS sequence"/>
</dbReference>
<dbReference type="Pfam" id="PF10604">
    <property type="entry name" value="Polyketide_cyc2"/>
    <property type="match status" value="1"/>
</dbReference>
<proteinExistence type="predicted"/>
<accession>A0A918HEN3</accession>
<organism evidence="1 2">
    <name type="scientific">Streptomyces phaeofaciens</name>
    <dbReference type="NCBI Taxonomy" id="68254"/>
    <lineage>
        <taxon>Bacteria</taxon>
        <taxon>Bacillati</taxon>
        <taxon>Actinomycetota</taxon>
        <taxon>Actinomycetes</taxon>
        <taxon>Kitasatosporales</taxon>
        <taxon>Streptomycetaceae</taxon>
        <taxon>Streptomyces</taxon>
    </lineage>
</organism>